<dbReference type="EMBL" id="WNTK01001879">
    <property type="protein sequence ID" value="KAG9466718.1"/>
    <property type="molecule type" value="Genomic_DNA"/>
</dbReference>
<keyword evidence="3" id="KW-1185">Reference proteome</keyword>
<protein>
    <submittedName>
        <fullName evidence="2">Uncharacterized protein</fullName>
    </submittedName>
</protein>
<gene>
    <name evidence="2" type="ORF">GDO78_016214</name>
</gene>
<comment type="caution">
    <text evidence="2">The sequence shown here is derived from an EMBL/GenBank/DDBJ whole genome shotgun (WGS) entry which is preliminary data.</text>
</comment>
<accession>A0A8J6EBI8</accession>
<feature type="region of interest" description="Disordered" evidence="1">
    <location>
        <begin position="19"/>
        <end position="42"/>
    </location>
</feature>
<name>A0A8J6EBI8_ELECQ</name>
<dbReference type="AlphaFoldDB" id="A0A8J6EBI8"/>
<evidence type="ECO:0000313" key="2">
    <source>
        <dbReference type="EMBL" id="KAG9466718.1"/>
    </source>
</evidence>
<reference evidence="2" key="1">
    <citation type="thesis" date="2020" institute="ProQuest LLC" country="789 East Eisenhower Parkway, Ann Arbor, MI, USA">
        <title>Comparative Genomics and Chromosome Evolution.</title>
        <authorList>
            <person name="Mudd A.B."/>
        </authorList>
    </citation>
    <scope>NUCLEOTIDE SEQUENCE</scope>
    <source>
        <strain evidence="2">HN-11 Male</strain>
        <tissue evidence="2">Kidney and liver</tissue>
    </source>
</reference>
<dbReference type="Proteomes" id="UP000770717">
    <property type="component" value="Unassembled WGS sequence"/>
</dbReference>
<sequence length="99" mass="11332">MRSSLSRITVDAQVKSETASDRECAHSSSVIRKDRTRGVSQQNTVKTKQIQLSICNLNLQRKHTTKGRNVGFLLYYLSIKKNPKKTENGFFPDVIFKKM</sequence>
<organism evidence="2 3">
    <name type="scientific">Eleutherodactylus coqui</name>
    <name type="common">Puerto Rican coqui</name>
    <dbReference type="NCBI Taxonomy" id="57060"/>
    <lineage>
        <taxon>Eukaryota</taxon>
        <taxon>Metazoa</taxon>
        <taxon>Chordata</taxon>
        <taxon>Craniata</taxon>
        <taxon>Vertebrata</taxon>
        <taxon>Euteleostomi</taxon>
        <taxon>Amphibia</taxon>
        <taxon>Batrachia</taxon>
        <taxon>Anura</taxon>
        <taxon>Neobatrachia</taxon>
        <taxon>Hyloidea</taxon>
        <taxon>Eleutherodactylidae</taxon>
        <taxon>Eleutherodactylinae</taxon>
        <taxon>Eleutherodactylus</taxon>
        <taxon>Eleutherodactylus</taxon>
    </lineage>
</organism>
<evidence type="ECO:0000256" key="1">
    <source>
        <dbReference type="SAM" id="MobiDB-lite"/>
    </source>
</evidence>
<feature type="compositionally biased region" description="Basic and acidic residues" evidence="1">
    <location>
        <begin position="19"/>
        <end position="37"/>
    </location>
</feature>
<proteinExistence type="predicted"/>
<evidence type="ECO:0000313" key="3">
    <source>
        <dbReference type="Proteomes" id="UP000770717"/>
    </source>
</evidence>